<keyword evidence="1" id="KW-0946">Virion</keyword>
<dbReference type="KEGG" id="vg:80400593"/>
<name>A0A8S5L3Q0_9VIRU</name>
<reference evidence="1" key="1">
    <citation type="submission" date="2020-09" db="EMBL/GenBank/DDBJ databases">
        <title>Leviviricetes taxonomy.</title>
        <authorList>
            <person name="Stockdale S.R."/>
            <person name="Callanan J."/>
            <person name="Adriaenssens E.M."/>
            <person name="Kuhn J.H."/>
            <person name="Rumnieks J."/>
            <person name="Shkoporov A."/>
            <person name="Draper L.A."/>
            <person name="Ross P."/>
            <person name="Hill C."/>
        </authorList>
    </citation>
    <scope>NUCLEOTIDE SEQUENCE</scope>
</reference>
<dbReference type="RefSeq" id="YP_010770994.1">
    <property type="nucleotide sequence ID" value="NC_074455.1"/>
</dbReference>
<dbReference type="Proteomes" id="UP000682455">
    <property type="component" value="Segment"/>
</dbReference>
<protein>
    <submittedName>
        <fullName evidence="1">Coat protein</fullName>
    </submittedName>
</protein>
<dbReference type="Gene3D" id="2.40.160.220">
    <property type="match status" value="1"/>
</dbReference>
<keyword evidence="2" id="KW-1185">Reference proteome</keyword>
<dbReference type="EMBL" id="BK014090">
    <property type="protein sequence ID" value="DAD52390.1"/>
    <property type="molecule type" value="Genomic_RNA"/>
</dbReference>
<keyword evidence="1" id="KW-0167">Capsid protein</keyword>
<dbReference type="InterPro" id="IPR054457">
    <property type="entry name" value="PhiCb5_coat"/>
</dbReference>
<dbReference type="GO" id="GO:0019028">
    <property type="term" value="C:viral capsid"/>
    <property type="evidence" value="ECO:0007669"/>
    <property type="project" value="UniProtKB-KW"/>
</dbReference>
<proteinExistence type="predicted"/>
<gene>
    <name evidence="1" type="primary">SRR5466369_3_2</name>
</gene>
<evidence type="ECO:0000313" key="1">
    <source>
        <dbReference type="EMBL" id="DAD52390.1"/>
    </source>
</evidence>
<accession>A0A8S5L3Q0</accession>
<dbReference type="Pfam" id="PF22387">
    <property type="entry name" value="PhiCb5_coat"/>
    <property type="match status" value="1"/>
</dbReference>
<evidence type="ECO:0000313" key="2">
    <source>
        <dbReference type="Proteomes" id="UP000682455"/>
    </source>
</evidence>
<dbReference type="GeneID" id="80400593"/>
<sequence>MLTDPQSATFTLGAKTLVRINQDQYSSEYYLRELDAEYRLRIRHSKSAPSAKNPLGLERHNAELSETFFPTSTVPEFTRKCYGVIEAPASKMNNALWATLTSWLSASSYANAAAINQWQS</sequence>
<organism evidence="1 2">
    <name type="scientific">ssRNA phage SRR5466369_3</name>
    <dbReference type="NCBI Taxonomy" id="2786406"/>
    <lineage>
        <taxon>Viruses</taxon>
        <taxon>Riboviria</taxon>
        <taxon>Orthornavirae</taxon>
        <taxon>Lenarviricota</taxon>
        <taxon>Leviviricetes</taxon>
        <taxon>Timlovirales</taxon>
        <taxon>Steitzviridae</taxon>
        <taxon>Bicehmovirus</taxon>
        <taxon>Bicehmovirus caenivivens</taxon>
        <taxon>Psouhdivirus caenivivens</taxon>
    </lineage>
</organism>